<comment type="cofactor">
    <cofactor evidence="1">
        <name>Mn(2+)</name>
        <dbReference type="ChEBI" id="CHEBI:29035"/>
    </cofactor>
</comment>
<keyword evidence="11" id="KW-0472">Membrane</keyword>
<evidence type="ECO:0000256" key="3">
    <source>
        <dbReference type="ARBA" id="ARBA00004922"/>
    </source>
</evidence>
<keyword evidence="10" id="KW-0333">Golgi apparatus</keyword>
<keyword evidence="4" id="KW-0328">Glycosyltransferase</keyword>
<keyword evidence="6" id="KW-0812">Transmembrane</keyword>
<dbReference type="UniPathway" id="UPA00378"/>
<protein>
    <submittedName>
        <fullName evidence="13">Glycosyltransferase</fullName>
    </submittedName>
</protein>
<dbReference type="GO" id="GO:0046872">
    <property type="term" value="F:metal ion binding"/>
    <property type="evidence" value="ECO:0007669"/>
    <property type="project" value="UniProtKB-KW"/>
</dbReference>
<dbReference type="KEGG" id="mcos:GM418_12475"/>
<evidence type="ECO:0000256" key="10">
    <source>
        <dbReference type="ARBA" id="ARBA00023034"/>
    </source>
</evidence>
<proteinExistence type="predicted"/>
<dbReference type="Proteomes" id="UP000428260">
    <property type="component" value="Chromosome"/>
</dbReference>
<reference evidence="13 14" key="1">
    <citation type="submission" date="2019-11" db="EMBL/GenBank/DDBJ databases">
        <authorList>
            <person name="Zheng R.K."/>
            <person name="Sun C.M."/>
        </authorList>
    </citation>
    <scope>NUCLEOTIDE SEQUENCE [LARGE SCALE GENOMIC DNA]</scope>
    <source>
        <strain evidence="13 14">WC007</strain>
    </source>
</reference>
<accession>A0A6I6K3D5</accession>
<evidence type="ECO:0000256" key="12">
    <source>
        <dbReference type="ARBA" id="ARBA00023211"/>
    </source>
</evidence>
<evidence type="ECO:0000256" key="2">
    <source>
        <dbReference type="ARBA" id="ARBA00004323"/>
    </source>
</evidence>
<evidence type="ECO:0000256" key="11">
    <source>
        <dbReference type="ARBA" id="ARBA00023136"/>
    </source>
</evidence>
<evidence type="ECO:0000256" key="6">
    <source>
        <dbReference type="ARBA" id="ARBA00022692"/>
    </source>
</evidence>
<dbReference type="Pfam" id="PF03071">
    <property type="entry name" value="GNT-I"/>
    <property type="match status" value="1"/>
</dbReference>
<organism evidence="13 14">
    <name type="scientific">Maribellus comscasis</name>
    <dbReference type="NCBI Taxonomy" id="2681766"/>
    <lineage>
        <taxon>Bacteria</taxon>
        <taxon>Pseudomonadati</taxon>
        <taxon>Bacteroidota</taxon>
        <taxon>Bacteroidia</taxon>
        <taxon>Marinilabiliales</taxon>
        <taxon>Prolixibacteraceae</taxon>
        <taxon>Maribellus</taxon>
    </lineage>
</organism>
<dbReference type="GO" id="GO:0008375">
    <property type="term" value="F:acetylglucosaminyltransferase activity"/>
    <property type="evidence" value="ECO:0007669"/>
    <property type="project" value="InterPro"/>
</dbReference>
<evidence type="ECO:0000256" key="9">
    <source>
        <dbReference type="ARBA" id="ARBA00022989"/>
    </source>
</evidence>
<gene>
    <name evidence="13" type="ORF">GM418_12475</name>
</gene>
<dbReference type="InterPro" id="IPR004139">
    <property type="entry name" value="Glyco_trans_13"/>
</dbReference>
<dbReference type="SUPFAM" id="SSF53448">
    <property type="entry name" value="Nucleotide-diphospho-sugar transferases"/>
    <property type="match status" value="1"/>
</dbReference>
<keyword evidence="12" id="KW-0464">Manganese</keyword>
<comment type="subcellular location">
    <subcellularLocation>
        <location evidence="2">Golgi apparatus membrane</location>
        <topology evidence="2">Single-pass type II membrane protein</topology>
    </subcellularLocation>
</comment>
<keyword evidence="5 13" id="KW-0808">Transferase</keyword>
<keyword evidence="9" id="KW-1133">Transmembrane helix</keyword>
<keyword evidence="8" id="KW-0735">Signal-anchor</keyword>
<evidence type="ECO:0000256" key="4">
    <source>
        <dbReference type="ARBA" id="ARBA00022676"/>
    </source>
</evidence>
<evidence type="ECO:0000313" key="14">
    <source>
        <dbReference type="Proteomes" id="UP000428260"/>
    </source>
</evidence>
<dbReference type="AlphaFoldDB" id="A0A6I6K3D5"/>
<evidence type="ECO:0000256" key="7">
    <source>
        <dbReference type="ARBA" id="ARBA00022723"/>
    </source>
</evidence>
<dbReference type="InterPro" id="IPR029044">
    <property type="entry name" value="Nucleotide-diphossugar_trans"/>
</dbReference>
<comment type="pathway">
    <text evidence="3">Protein modification; protein glycosylation.</text>
</comment>
<sequence length="330" mass="39228">MKFHHFWRQKGTAFMLVHPEHHYFCIMDKRLAPIVVFCYNRPIHIKLTVQALQNSLLAKDSDLFIFSDGYKDENDKTDVEKVRNYIHSIKGFKKISIIEREFNYGLANSVIKGVNSIINKYGNVIVLEDDLLISPFFLIYMNNCLKQYEDSNIIFSISGYTPKLKNTNIINNDVFLNYRTNSWGWATWENRWKSVDWEVKDFNSFIRSNKKIKDFNKGGTDLTPMLLKQNLGLIDSWAIRFSYACFKQGKYCVYPKYTLIKNIGADGSGTHLNNTHKFDNEMYMNNLKASKDVKEYDRINNEMYLFFKQKFYRRGYNFFWRIIYILRGEK</sequence>
<evidence type="ECO:0000256" key="1">
    <source>
        <dbReference type="ARBA" id="ARBA00001936"/>
    </source>
</evidence>
<evidence type="ECO:0000313" key="13">
    <source>
        <dbReference type="EMBL" id="QGY44444.1"/>
    </source>
</evidence>
<name>A0A6I6K3D5_9BACT</name>
<dbReference type="Gene3D" id="3.90.550.10">
    <property type="entry name" value="Spore Coat Polysaccharide Biosynthesis Protein SpsA, Chain A"/>
    <property type="match status" value="1"/>
</dbReference>
<keyword evidence="14" id="KW-1185">Reference proteome</keyword>
<evidence type="ECO:0000256" key="8">
    <source>
        <dbReference type="ARBA" id="ARBA00022968"/>
    </source>
</evidence>
<keyword evidence="7" id="KW-0479">Metal-binding</keyword>
<evidence type="ECO:0000256" key="5">
    <source>
        <dbReference type="ARBA" id="ARBA00022679"/>
    </source>
</evidence>
<dbReference type="EMBL" id="CP046401">
    <property type="protein sequence ID" value="QGY44444.1"/>
    <property type="molecule type" value="Genomic_DNA"/>
</dbReference>